<dbReference type="GO" id="GO:0140042">
    <property type="term" value="P:lipid droplet formation"/>
    <property type="evidence" value="ECO:0007669"/>
    <property type="project" value="UniProtKB-ARBA"/>
</dbReference>
<keyword evidence="10" id="KW-1185">Reference proteome</keyword>
<keyword evidence="5" id="KW-0443">Lipid metabolism</keyword>
<evidence type="ECO:0000256" key="4">
    <source>
        <dbReference type="ARBA" id="ARBA00022989"/>
    </source>
</evidence>
<keyword evidence="3" id="KW-0256">Endoplasmic reticulum</keyword>
<dbReference type="InterPro" id="IPR009617">
    <property type="entry name" value="Seipin"/>
</dbReference>
<dbReference type="PANTHER" id="PTHR21212">
    <property type="entry name" value="BERNARDINELLI-SEIP CONGENITAL LIPODYSTROPHY 2 HOMOLOG BSCL2 PROTEIN"/>
    <property type="match status" value="1"/>
</dbReference>
<dbReference type="EMBL" id="KZ559554">
    <property type="protein sequence ID" value="PLN79876.1"/>
    <property type="molecule type" value="Genomic_DNA"/>
</dbReference>
<evidence type="ECO:0000256" key="1">
    <source>
        <dbReference type="ARBA" id="ARBA00004477"/>
    </source>
</evidence>
<organism evidence="9 10">
    <name type="scientific">Aspergillus taichungensis</name>
    <dbReference type="NCBI Taxonomy" id="482145"/>
    <lineage>
        <taxon>Eukaryota</taxon>
        <taxon>Fungi</taxon>
        <taxon>Dikarya</taxon>
        <taxon>Ascomycota</taxon>
        <taxon>Pezizomycotina</taxon>
        <taxon>Eurotiomycetes</taxon>
        <taxon>Eurotiomycetidae</taxon>
        <taxon>Eurotiales</taxon>
        <taxon>Aspergillaceae</taxon>
        <taxon>Aspergillus</taxon>
        <taxon>Aspergillus subgen. Circumdati</taxon>
    </lineage>
</organism>
<gene>
    <name evidence="9" type="ORF">BDW42DRAFT_172024</name>
</gene>
<evidence type="ECO:0000256" key="8">
    <source>
        <dbReference type="SAM" id="Phobius"/>
    </source>
</evidence>
<evidence type="ECO:0000313" key="9">
    <source>
        <dbReference type="EMBL" id="PLN79876.1"/>
    </source>
</evidence>
<dbReference type="GO" id="GO:0006629">
    <property type="term" value="P:lipid metabolic process"/>
    <property type="evidence" value="ECO:0007669"/>
    <property type="project" value="UniProtKB-KW"/>
</dbReference>
<dbReference type="CDD" id="cd23995">
    <property type="entry name" value="Seipin_BSCL2_like"/>
    <property type="match status" value="1"/>
</dbReference>
<feature type="transmembrane region" description="Helical" evidence="8">
    <location>
        <begin position="246"/>
        <end position="271"/>
    </location>
</feature>
<keyword evidence="6 8" id="KW-0472">Membrane</keyword>
<accession>A0A2J5HRN5</accession>
<evidence type="ECO:0000256" key="3">
    <source>
        <dbReference type="ARBA" id="ARBA00022824"/>
    </source>
</evidence>
<keyword evidence="4 8" id="KW-1133">Transmembrane helix</keyword>
<sequence>MDSGYTTDDDVEKERVAPWYSRVSAAIAAMTHSFVSKKAQKAYTGSLFLLVASNCLAFLSVVAYAIFYYKFIPQVGLERVIHLQFGDEHPWGTARLDQGLVSLQSYDVALQLELPRTSSNIAAGNFMLDLSLISCSPTSASIGMNASTPAIAQSRRPGILTYTSPLVDTASQISFLPLYLIGWKREMEKLEVPMMEQVEFARGARNLPKCAYLKIESKEDMQFYSAKVRFRARFTGLRRIMYSWRLTSFVIFTGLFWNTSMLSMLAVYALLFAVSDLGSGQHGDLIKEEDQEDREETPIKEESRDDTLTPQDTSSETPSNESEKDIKREDEYEADEWNNWTSDSSQVRHSHQILTGRGGEPSRSFGAGTALERERAIMAELQRRRSYAL</sequence>
<evidence type="ECO:0000256" key="2">
    <source>
        <dbReference type="ARBA" id="ARBA00022692"/>
    </source>
</evidence>
<feature type="compositionally biased region" description="Basic and acidic residues" evidence="7">
    <location>
        <begin position="296"/>
        <end position="307"/>
    </location>
</feature>
<evidence type="ECO:0000256" key="7">
    <source>
        <dbReference type="SAM" id="MobiDB-lite"/>
    </source>
</evidence>
<keyword evidence="2 8" id="KW-0812">Transmembrane</keyword>
<feature type="transmembrane region" description="Helical" evidence="8">
    <location>
        <begin position="47"/>
        <end position="69"/>
    </location>
</feature>
<feature type="compositionally biased region" description="Polar residues" evidence="7">
    <location>
        <begin position="338"/>
        <end position="347"/>
    </location>
</feature>
<feature type="compositionally biased region" description="Basic and acidic residues" evidence="7">
    <location>
        <begin position="321"/>
        <end position="330"/>
    </location>
</feature>
<dbReference type="Proteomes" id="UP000235023">
    <property type="component" value="Unassembled WGS sequence"/>
</dbReference>
<dbReference type="Pfam" id="PF06775">
    <property type="entry name" value="Seipin"/>
    <property type="match status" value="1"/>
</dbReference>
<dbReference type="AlphaFoldDB" id="A0A2J5HRN5"/>
<protein>
    <recommendedName>
        <fullName evidence="11">Adipose-regulatory protein-domain-containing protein</fullName>
    </recommendedName>
</protein>
<dbReference type="GO" id="GO:0005789">
    <property type="term" value="C:endoplasmic reticulum membrane"/>
    <property type="evidence" value="ECO:0007669"/>
    <property type="project" value="UniProtKB-SubCell"/>
</dbReference>
<reference evidence="10" key="1">
    <citation type="submission" date="2017-12" db="EMBL/GenBank/DDBJ databases">
        <authorList>
            <consortium name="DOE Joint Genome Institute"/>
            <person name="Mondo S.J."/>
            <person name="Kjaerbolling I."/>
            <person name="Vesth T.C."/>
            <person name="Frisvad J.C."/>
            <person name="Nybo J.L."/>
            <person name="Theobald S."/>
            <person name="Kuo A."/>
            <person name="Bowyer P."/>
            <person name="Matsuda Y."/>
            <person name="Lyhne E.K."/>
            <person name="Kogle M.E."/>
            <person name="Clum A."/>
            <person name="Lipzen A."/>
            <person name="Salamov A."/>
            <person name="Ngan C.Y."/>
            <person name="Daum C."/>
            <person name="Chiniquy J."/>
            <person name="Barry K."/>
            <person name="LaButti K."/>
            <person name="Haridas S."/>
            <person name="Simmons B.A."/>
            <person name="Magnuson J.K."/>
            <person name="Mortensen U.H."/>
            <person name="Larsen T.O."/>
            <person name="Grigoriev I.V."/>
            <person name="Baker S.E."/>
            <person name="Andersen M.R."/>
            <person name="Nordberg H.P."/>
            <person name="Cantor M.N."/>
            <person name="Hua S.X."/>
        </authorList>
    </citation>
    <scope>NUCLEOTIDE SEQUENCE [LARGE SCALE GENOMIC DNA]</scope>
    <source>
        <strain evidence="10">IBT 19404</strain>
    </source>
</reference>
<feature type="region of interest" description="Disordered" evidence="7">
    <location>
        <begin position="282"/>
        <end position="366"/>
    </location>
</feature>
<dbReference type="OrthoDB" id="3990054at2759"/>
<evidence type="ECO:0000256" key="5">
    <source>
        <dbReference type="ARBA" id="ARBA00023098"/>
    </source>
</evidence>
<feature type="compositionally biased region" description="Polar residues" evidence="7">
    <location>
        <begin position="308"/>
        <end position="320"/>
    </location>
</feature>
<dbReference type="PANTHER" id="PTHR21212:SF0">
    <property type="entry name" value="SEIPIN"/>
    <property type="match status" value="1"/>
</dbReference>
<evidence type="ECO:0000313" key="10">
    <source>
        <dbReference type="Proteomes" id="UP000235023"/>
    </source>
</evidence>
<proteinExistence type="predicted"/>
<comment type="subcellular location">
    <subcellularLocation>
        <location evidence="1">Endoplasmic reticulum membrane</location>
        <topology evidence="1">Multi-pass membrane protein</topology>
    </subcellularLocation>
</comment>
<evidence type="ECO:0008006" key="11">
    <source>
        <dbReference type="Google" id="ProtNLM"/>
    </source>
</evidence>
<name>A0A2J5HRN5_9EURO</name>
<evidence type="ECO:0000256" key="6">
    <source>
        <dbReference type="ARBA" id="ARBA00023136"/>
    </source>
</evidence>